<reference evidence="2 3" key="1">
    <citation type="submission" date="2016-06" db="EMBL/GenBank/DDBJ databases">
        <title>Adaptive Radiation by Waves of Gene Transfer Leads to Fine-Scale Resource Partitioning in Marine Microbes.</title>
        <authorList>
            <person name="Hehemann J.-H."/>
            <person name="Arevalo P."/>
            <person name="Datta M.S."/>
            <person name="Yu X."/>
            <person name="Corzett C."/>
            <person name="Henschel A."/>
            <person name="Preheim S.P."/>
            <person name="Timberlake S."/>
            <person name="Alm E.J."/>
            <person name="Polz M.F."/>
        </authorList>
    </citation>
    <scope>NUCLEOTIDE SEQUENCE [LARGE SCALE GENOMIC DNA]</scope>
    <source>
        <strain evidence="2 3">FF50</strain>
        <plasmid evidence="2 3">unnamed1</plasmid>
    </source>
</reference>
<dbReference type="KEGG" id="vbr:A6E01_19250"/>
<dbReference type="AlphaFoldDB" id="A0AAN0XZ13"/>
<feature type="signal peptide" evidence="1">
    <location>
        <begin position="1"/>
        <end position="23"/>
    </location>
</feature>
<dbReference type="RefSeq" id="WP_065211114.1">
    <property type="nucleotide sequence ID" value="NZ_CP016179.1"/>
</dbReference>
<gene>
    <name evidence="2" type="ORF">A6E01_19250</name>
</gene>
<dbReference type="Proteomes" id="UP000092018">
    <property type="component" value="Plasmid unnamed1"/>
</dbReference>
<organism evidence="2 3">
    <name type="scientific">Vibrio breoganii</name>
    <dbReference type="NCBI Taxonomy" id="553239"/>
    <lineage>
        <taxon>Bacteria</taxon>
        <taxon>Pseudomonadati</taxon>
        <taxon>Pseudomonadota</taxon>
        <taxon>Gammaproteobacteria</taxon>
        <taxon>Vibrionales</taxon>
        <taxon>Vibrionaceae</taxon>
        <taxon>Vibrio</taxon>
    </lineage>
</organism>
<evidence type="ECO:0000313" key="2">
    <source>
        <dbReference type="EMBL" id="ANO35352.1"/>
    </source>
</evidence>
<keyword evidence="1" id="KW-0732">Signal</keyword>
<keyword evidence="2" id="KW-0614">Plasmid</keyword>
<evidence type="ECO:0000313" key="3">
    <source>
        <dbReference type="Proteomes" id="UP000092018"/>
    </source>
</evidence>
<sequence length="132" mass="14263">MKFPKCLLVVLCVSLMAACSSGAKKNQIIPESDVTVKEVMQRTSGGGAGQVSARGVLVRPASEAELLQVNHVVNHVGHASYRLLPNPTLHIYFAPQIESKGGMPKPAWMSEFKMYDRDHYALPGELSLSGAN</sequence>
<evidence type="ECO:0008006" key="4">
    <source>
        <dbReference type="Google" id="ProtNLM"/>
    </source>
</evidence>
<geneLocation type="plasmid" evidence="2 3">
    <name>unnamed1</name>
</geneLocation>
<feature type="chain" id="PRO_5042994744" description="Lipoprotein" evidence="1">
    <location>
        <begin position="24"/>
        <end position="132"/>
    </location>
</feature>
<name>A0AAN0XZ13_9VIBR</name>
<proteinExistence type="predicted"/>
<accession>A0AAN0XZ13</accession>
<dbReference type="PROSITE" id="PS51257">
    <property type="entry name" value="PROKAR_LIPOPROTEIN"/>
    <property type="match status" value="1"/>
</dbReference>
<dbReference type="EMBL" id="CP016179">
    <property type="protein sequence ID" value="ANO35352.1"/>
    <property type="molecule type" value="Genomic_DNA"/>
</dbReference>
<protein>
    <recommendedName>
        <fullName evidence="4">Lipoprotein</fullName>
    </recommendedName>
</protein>
<evidence type="ECO:0000256" key="1">
    <source>
        <dbReference type="SAM" id="SignalP"/>
    </source>
</evidence>